<dbReference type="AlphaFoldDB" id="A0A7W8UII1"/>
<organism evidence="1 2">
    <name type="scientific">Rhizobium giardinii</name>
    <dbReference type="NCBI Taxonomy" id="56731"/>
    <lineage>
        <taxon>Bacteria</taxon>
        <taxon>Pseudomonadati</taxon>
        <taxon>Pseudomonadota</taxon>
        <taxon>Alphaproteobacteria</taxon>
        <taxon>Hyphomicrobiales</taxon>
        <taxon>Rhizobiaceae</taxon>
        <taxon>Rhizobium/Agrobacterium group</taxon>
        <taxon>Rhizobium</taxon>
    </lineage>
</organism>
<sequence>MRFLPVWSVDGAMTADEAEELRRHAGFLHRNLDSRHFRSSERTLETYIGTDWESTDQTNMVSLCVGELPPLATLGR</sequence>
<name>A0A7W8UII1_9HYPH</name>
<proteinExistence type="predicted"/>
<reference evidence="1 2" key="1">
    <citation type="submission" date="2020-08" db="EMBL/GenBank/DDBJ databases">
        <title>Genomic Encyclopedia of Type Strains, Phase IV (KMG-V): Genome sequencing to study the core and pangenomes of soil and plant-associated prokaryotes.</title>
        <authorList>
            <person name="Whitman W."/>
        </authorList>
    </citation>
    <scope>NUCLEOTIDE SEQUENCE [LARGE SCALE GENOMIC DNA]</scope>
    <source>
        <strain evidence="1 2">SEMIA 4084</strain>
    </source>
</reference>
<comment type="caution">
    <text evidence="1">The sequence shown here is derived from an EMBL/GenBank/DDBJ whole genome shotgun (WGS) entry which is preliminary data.</text>
</comment>
<evidence type="ECO:0000313" key="1">
    <source>
        <dbReference type="EMBL" id="MBB5539394.1"/>
    </source>
</evidence>
<dbReference type="Proteomes" id="UP000585507">
    <property type="component" value="Unassembled WGS sequence"/>
</dbReference>
<accession>A0A7W8UII1</accession>
<gene>
    <name evidence="1" type="ORF">GGD55_006144</name>
</gene>
<dbReference type="EMBL" id="JACHBK010000020">
    <property type="protein sequence ID" value="MBB5539394.1"/>
    <property type="molecule type" value="Genomic_DNA"/>
</dbReference>
<keyword evidence="2" id="KW-1185">Reference proteome</keyword>
<protein>
    <submittedName>
        <fullName evidence="1">Uncharacterized protein</fullName>
    </submittedName>
</protein>
<evidence type="ECO:0000313" key="2">
    <source>
        <dbReference type="Proteomes" id="UP000585507"/>
    </source>
</evidence>